<dbReference type="RefSeq" id="WP_143781735.1">
    <property type="nucleotide sequence ID" value="NZ_CP041616.1"/>
</dbReference>
<name>A0A516G6C2_9MICO</name>
<accession>A0A516G6C2</accession>
<dbReference type="InterPro" id="IPR050452">
    <property type="entry name" value="Metacaspase"/>
</dbReference>
<dbReference type="PANTHER" id="PTHR48104">
    <property type="entry name" value="METACASPASE-4"/>
    <property type="match status" value="1"/>
</dbReference>
<proteinExistence type="predicted"/>
<protein>
    <submittedName>
        <fullName evidence="2">Caspase family protein</fullName>
    </submittedName>
</protein>
<feature type="domain" description="Peptidase C14 caspase" evidence="1">
    <location>
        <begin position="5"/>
        <end position="189"/>
    </location>
</feature>
<dbReference type="Gene3D" id="3.40.50.1460">
    <property type="match status" value="1"/>
</dbReference>
<dbReference type="GO" id="GO:0005737">
    <property type="term" value="C:cytoplasm"/>
    <property type="evidence" value="ECO:0007669"/>
    <property type="project" value="TreeGrafter"/>
</dbReference>
<dbReference type="Proteomes" id="UP000315395">
    <property type="component" value="Chromosome"/>
</dbReference>
<evidence type="ECO:0000313" key="2">
    <source>
        <dbReference type="EMBL" id="QDO87076.1"/>
    </source>
</evidence>
<sequence>MTPARRALVVGIDNYISYNNLAGCVNDARALAPVLARNEDDSPNFEVRTLTAPATTGRVTRDELLEALDQLFAPGADMSLLYFAGHGAQVGDGGDVVLVTTDATRQTPGVRFTEIMERVNDCTHEVAVILDCCFSGGAGGVPAAMSQGAILRQGVSMLTASRADQTSAETLDGRGQFSAYLEGALEGGAADVLGHLTLAGLYAYLSEAFGTWDQRPMFKANVDRLQDIRRCDPSVPLETLRQLPVWFPEADALFALDPTYEPDKRESNLPPNPEHEGIFKQLQKCQSAKLVEPAGAEHMYFAAMQSQACRLTPLGRHYHHLASAGRI</sequence>
<dbReference type="EMBL" id="CP041616">
    <property type="protein sequence ID" value="QDO87076.1"/>
    <property type="molecule type" value="Genomic_DNA"/>
</dbReference>
<organism evidence="2 3">
    <name type="scientific">Ornithinimicrobium ciconiae</name>
    <dbReference type="NCBI Taxonomy" id="2594265"/>
    <lineage>
        <taxon>Bacteria</taxon>
        <taxon>Bacillati</taxon>
        <taxon>Actinomycetota</taxon>
        <taxon>Actinomycetes</taxon>
        <taxon>Micrococcales</taxon>
        <taxon>Ornithinimicrobiaceae</taxon>
        <taxon>Ornithinimicrobium</taxon>
    </lineage>
</organism>
<keyword evidence="3" id="KW-1185">Reference proteome</keyword>
<dbReference type="InterPro" id="IPR029030">
    <property type="entry name" value="Caspase-like_dom_sf"/>
</dbReference>
<dbReference type="OrthoDB" id="8447555at2"/>
<dbReference type="InterPro" id="IPR011600">
    <property type="entry name" value="Pept_C14_caspase"/>
</dbReference>
<dbReference type="GO" id="GO:0006508">
    <property type="term" value="P:proteolysis"/>
    <property type="evidence" value="ECO:0007669"/>
    <property type="project" value="InterPro"/>
</dbReference>
<gene>
    <name evidence="2" type="ORF">FNH13_01025</name>
</gene>
<dbReference type="GO" id="GO:0004197">
    <property type="term" value="F:cysteine-type endopeptidase activity"/>
    <property type="evidence" value="ECO:0007669"/>
    <property type="project" value="InterPro"/>
</dbReference>
<dbReference type="Pfam" id="PF00656">
    <property type="entry name" value="Peptidase_C14"/>
    <property type="match status" value="1"/>
</dbReference>
<reference evidence="2 3" key="1">
    <citation type="submission" date="2019-07" db="EMBL/GenBank/DDBJ databases">
        <title>complete genome sequencing of Ornithinimicrobium sp. H23M54.</title>
        <authorList>
            <person name="Bae J.-W."/>
            <person name="Lee S.-Y."/>
        </authorList>
    </citation>
    <scope>NUCLEOTIDE SEQUENCE [LARGE SCALE GENOMIC DNA]</scope>
    <source>
        <strain evidence="2 3">H23M54</strain>
    </source>
</reference>
<evidence type="ECO:0000259" key="1">
    <source>
        <dbReference type="Pfam" id="PF00656"/>
    </source>
</evidence>
<dbReference type="KEGG" id="orz:FNH13_01025"/>
<dbReference type="PANTHER" id="PTHR48104:SF30">
    <property type="entry name" value="METACASPASE-1"/>
    <property type="match status" value="1"/>
</dbReference>
<dbReference type="SUPFAM" id="SSF52129">
    <property type="entry name" value="Caspase-like"/>
    <property type="match status" value="1"/>
</dbReference>
<dbReference type="AlphaFoldDB" id="A0A516G6C2"/>
<evidence type="ECO:0000313" key="3">
    <source>
        <dbReference type="Proteomes" id="UP000315395"/>
    </source>
</evidence>